<dbReference type="PANTHER" id="PTHR37984:SF5">
    <property type="entry name" value="PROTEIN NYNRIN-LIKE"/>
    <property type="match status" value="1"/>
</dbReference>
<evidence type="ECO:0000259" key="2">
    <source>
        <dbReference type="Pfam" id="PF17919"/>
    </source>
</evidence>
<dbReference type="Gene3D" id="3.30.70.270">
    <property type="match status" value="1"/>
</dbReference>
<comment type="caution">
    <text evidence="3">The sequence shown here is derived from an EMBL/GenBank/DDBJ whole genome shotgun (WGS) entry which is preliminary data.</text>
</comment>
<proteinExistence type="predicted"/>
<feature type="domain" description="Reverse transcriptase/retrotransposon-derived protein RNase H-like" evidence="2">
    <location>
        <begin position="15"/>
        <end position="73"/>
    </location>
</feature>
<dbReference type="InterPro" id="IPR043128">
    <property type="entry name" value="Rev_trsase/Diguanyl_cyclase"/>
</dbReference>
<evidence type="ECO:0000313" key="4">
    <source>
        <dbReference type="Proteomes" id="UP000288805"/>
    </source>
</evidence>
<dbReference type="Pfam" id="PF17919">
    <property type="entry name" value="RT_RNaseH_2"/>
    <property type="match status" value="1"/>
</dbReference>
<dbReference type="AlphaFoldDB" id="A0A438D2Q2"/>
<dbReference type="PANTHER" id="PTHR37984">
    <property type="entry name" value="PROTEIN CBG26694"/>
    <property type="match status" value="1"/>
</dbReference>
<sequence length="85" mass="9668">MARISDCLKKGQFQWGKAKEDNFESIKAKLCTAPMLALPNFEKVFKVECNALVLGIGAVLSQEGRPVEFFSEKDPVYGFKMFFIW</sequence>
<dbReference type="Proteomes" id="UP000288805">
    <property type="component" value="Unassembled WGS sequence"/>
</dbReference>
<dbReference type="InterPro" id="IPR050951">
    <property type="entry name" value="Retrovirus_Pol_polyprotein"/>
</dbReference>
<evidence type="ECO:0000256" key="1">
    <source>
        <dbReference type="ARBA" id="ARBA00023268"/>
    </source>
</evidence>
<keyword evidence="1" id="KW-0511">Multifunctional enzyme</keyword>
<dbReference type="InterPro" id="IPR041577">
    <property type="entry name" value="RT_RNaseH_2"/>
</dbReference>
<reference evidence="3 4" key="1">
    <citation type="journal article" date="2018" name="PLoS Genet.">
        <title>Population sequencing reveals clonal diversity and ancestral inbreeding in the grapevine cultivar Chardonnay.</title>
        <authorList>
            <person name="Roach M.J."/>
            <person name="Johnson D.L."/>
            <person name="Bohlmann J."/>
            <person name="van Vuuren H.J."/>
            <person name="Jones S.J."/>
            <person name="Pretorius I.S."/>
            <person name="Schmidt S.A."/>
            <person name="Borneman A.R."/>
        </authorList>
    </citation>
    <scope>NUCLEOTIDE SEQUENCE [LARGE SCALE GENOMIC DNA]</scope>
    <source>
        <strain evidence="4">cv. Chardonnay</strain>
        <tissue evidence="3">Leaf</tissue>
    </source>
</reference>
<organism evidence="3 4">
    <name type="scientific">Vitis vinifera</name>
    <name type="common">Grape</name>
    <dbReference type="NCBI Taxonomy" id="29760"/>
    <lineage>
        <taxon>Eukaryota</taxon>
        <taxon>Viridiplantae</taxon>
        <taxon>Streptophyta</taxon>
        <taxon>Embryophyta</taxon>
        <taxon>Tracheophyta</taxon>
        <taxon>Spermatophyta</taxon>
        <taxon>Magnoliopsida</taxon>
        <taxon>eudicotyledons</taxon>
        <taxon>Gunneridae</taxon>
        <taxon>Pentapetalae</taxon>
        <taxon>rosids</taxon>
        <taxon>Vitales</taxon>
        <taxon>Vitaceae</taxon>
        <taxon>Viteae</taxon>
        <taxon>Vitis</taxon>
    </lineage>
</organism>
<dbReference type="EMBL" id="QGNW01001827">
    <property type="protein sequence ID" value="RVW29724.1"/>
    <property type="molecule type" value="Genomic_DNA"/>
</dbReference>
<dbReference type="InterPro" id="IPR043502">
    <property type="entry name" value="DNA/RNA_pol_sf"/>
</dbReference>
<dbReference type="SUPFAM" id="SSF56672">
    <property type="entry name" value="DNA/RNA polymerases"/>
    <property type="match status" value="1"/>
</dbReference>
<accession>A0A438D2Q2</accession>
<evidence type="ECO:0000313" key="3">
    <source>
        <dbReference type="EMBL" id="RVW29724.1"/>
    </source>
</evidence>
<gene>
    <name evidence="3" type="ORF">CK203_113991</name>
</gene>
<name>A0A438D2Q2_VITVI</name>
<protein>
    <recommendedName>
        <fullName evidence="2">Reverse transcriptase/retrotransposon-derived protein RNase H-like domain-containing protein</fullName>
    </recommendedName>
</protein>
<dbReference type="GO" id="GO:0003824">
    <property type="term" value="F:catalytic activity"/>
    <property type="evidence" value="ECO:0007669"/>
    <property type="project" value="UniProtKB-KW"/>
</dbReference>